<reference evidence="1 2" key="1">
    <citation type="submission" date="2018-06" db="EMBL/GenBank/DDBJ databases">
        <title>Comparative genomics of Brasilonema spp. strains.</title>
        <authorList>
            <person name="Alvarenga D.O."/>
            <person name="Fiore M.F."/>
            <person name="Varani A.M."/>
        </authorList>
    </citation>
    <scope>NUCLEOTIDE SEQUENCE [LARGE SCALE GENOMIC DNA]</scope>
    <source>
        <strain evidence="1 2">SPC951</strain>
    </source>
</reference>
<name>A0ABX1PHB4_9CYAN</name>
<feature type="non-terminal residue" evidence="1">
    <location>
        <position position="70"/>
    </location>
</feature>
<dbReference type="EMBL" id="QMEB01000358">
    <property type="protein sequence ID" value="NMG22966.1"/>
    <property type="molecule type" value="Genomic_DNA"/>
</dbReference>
<protein>
    <submittedName>
        <fullName evidence="1">Carbohydrate kinase</fullName>
    </submittedName>
</protein>
<comment type="caution">
    <text evidence="1">The sequence shown here is derived from an EMBL/GenBank/DDBJ whole genome shotgun (WGS) entry which is preliminary data.</text>
</comment>
<dbReference type="Proteomes" id="UP000718564">
    <property type="component" value="Unassembled WGS sequence"/>
</dbReference>
<dbReference type="InterPro" id="IPR043129">
    <property type="entry name" value="ATPase_NBD"/>
</dbReference>
<organism evidence="1 2">
    <name type="scientific">Brasilonema bromeliae SPC951</name>
    <dbReference type="NCBI Taxonomy" id="385972"/>
    <lineage>
        <taxon>Bacteria</taxon>
        <taxon>Bacillati</taxon>
        <taxon>Cyanobacteriota</taxon>
        <taxon>Cyanophyceae</taxon>
        <taxon>Nostocales</taxon>
        <taxon>Scytonemataceae</taxon>
        <taxon>Brasilonema</taxon>
        <taxon>Bromeliae group (in: Brasilonema)</taxon>
    </lineage>
</organism>
<sequence>MNFYLGIDFGTSGARAVVIDEQACIQAERRFPFEKSEISDLASSWERGLFSLLEQIPQQLRREIRAIAIN</sequence>
<keyword evidence="1" id="KW-0808">Transferase</keyword>
<evidence type="ECO:0000313" key="2">
    <source>
        <dbReference type="Proteomes" id="UP000718564"/>
    </source>
</evidence>
<accession>A0ABX1PHB4</accession>
<gene>
    <name evidence="1" type="ORF">DP116_27465</name>
</gene>
<dbReference type="GO" id="GO:0016301">
    <property type="term" value="F:kinase activity"/>
    <property type="evidence" value="ECO:0007669"/>
    <property type="project" value="UniProtKB-KW"/>
</dbReference>
<keyword evidence="2" id="KW-1185">Reference proteome</keyword>
<keyword evidence="1" id="KW-0418">Kinase</keyword>
<dbReference type="SUPFAM" id="SSF53067">
    <property type="entry name" value="Actin-like ATPase domain"/>
    <property type="match status" value="1"/>
</dbReference>
<evidence type="ECO:0000313" key="1">
    <source>
        <dbReference type="EMBL" id="NMG22966.1"/>
    </source>
</evidence>
<dbReference type="Gene3D" id="3.30.420.40">
    <property type="match status" value="1"/>
</dbReference>
<proteinExistence type="predicted"/>